<dbReference type="KEGG" id="boe:106302072"/>
<keyword evidence="1" id="KW-0175">Coiled coil</keyword>
<dbReference type="OrthoDB" id="1742859at2759"/>
<dbReference type="AlphaFoldDB" id="A0A0D3DDZ6"/>
<dbReference type="Proteomes" id="UP000032141">
    <property type="component" value="Chromosome C7"/>
</dbReference>
<protein>
    <submittedName>
        <fullName evidence="3">Uncharacterized protein</fullName>
    </submittedName>
</protein>
<reference evidence="3 4" key="1">
    <citation type="journal article" date="2014" name="Genome Biol.">
        <title>Transcriptome and methylome profiling reveals relics of genome dominance in the mesopolyploid Brassica oleracea.</title>
        <authorList>
            <person name="Parkin I.A."/>
            <person name="Koh C."/>
            <person name="Tang H."/>
            <person name="Robinson S.J."/>
            <person name="Kagale S."/>
            <person name="Clarke W.E."/>
            <person name="Town C.D."/>
            <person name="Nixon J."/>
            <person name="Krishnakumar V."/>
            <person name="Bidwell S.L."/>
            <person name="Denoeud F."/>
            <person name="Belcram H."/>
            <person name="Links M.G."/>
            <person name="Just J."/>
            <person name="Clarke C."/>
            <person name="Bender T."/>
            <person name="Huebert T."/>
            <person name="Mason A.S."/>
            <person name="Pires J.C."/>
            <person name="Barker G."/>
            <person name="Moore J."/>
            <person name="Walley P.G."/>
            <person name="Manoli S."/>
            <person name="Batley J."/>
            <person name="Edwards D."/>
            <person name="Nelson M.N."/>
            <person name="Wang X."/>
            <person name="Paterson A.H."/>
            <person name="King G."/>
            <person name="Bancroft I."/>
            <person name="Chalhoub B."/>
            <person name="Sharpe A.G."/>
        </authorList>
    </citation>
    <scope>NUCLEOTIDE SEQUENCE</scope>
    <source>
        <strain evidence="3 4">cv. TO1000</strain>
    </source>
</reference>
<dbReference type="EnsemblPlants" id="Bo7g100960.1">
    <property type="protein sequence ID" value="Bo7g100960.1"/>
    <property type="gene ID" value="Bo7g100960"/>
</dbReference>
<dbReference type="RefSeq" id="XP_013594039.1">
    <property type="nucleotide sequence ID" value="XM_013738585.1"/>
</dbReference>
<evidence type="ECO:0000256" key="2">
    <source>
        <dbReference type="SAM" id="MobiDB-lite"/>
    </source>
</evidence>
<dbReference type="PANTHER" id="PTHR37740">
    <property type="entry name" value="OS02G0193500 PROTEIN"/>
    <property type="match status" value="1"/>
</dbReference>
<feature type="coiled-coil region" evidence="1">
    <location>
        <begin position="64"/>
        <end position="112"/>
    </location>
</feature>
<organism evidence="3 4">
    <name type="scientific">Brassica oleracea var. oleracea</name>
    <dbReference type="NCBI Taxonomy" id="109376"/>
    <lineage>
        <taxon>Eukaryota</taxon>
        <taxon>Viridiplantae</taxon>
        <taxon>Streptophyta</taxon>
        <taxon>Embryophyta</taxon>
        <taxon>Tracheophyta</taxon>
        <taxon>Spermatophyta</taxon>
        <taxon>Magnoliopsida</taxon>
        <taxon>eudicotyledons</taxon>
        <taxon>Gunneridae</taxon>
        <taxon>Pentapetalae</taxon>
        <taxon>rosids</taxon>
        <taxon>malvids</taxon>
        <taxon>Brassicales</taxon>
        <taxon>Brassicaceae</taxon>
        <taxon>Brassiceae</taxon>
        <taxon>Brassica</taxon>
    </lineage>
</organism>
<dbReference type="RefSeq" id="XP_013594040.1">
    <property type="nucleotide sequence ID" value="XM_013738586.1"/>
</dbReference>
<dbReference type="Gramene" id="Bo7g100960.1">
    <property type="protein sequence ID" value="Bo7g100960.1"/>
    <property type="gene ID" value="Bo7g100960"/>
</dbReference>
<dbReference type="STRING" id="109376.A0A0D3DDZ6"/>
<sequence>MQNSRTAPVSEAKRRRKIHNPKQQQPLTPLPPRIGKKASSGTKPDRVYAVSHQTEMFSSDSSEYRALRRSYLLLEEDSVALERELKEVEDEVKALEDEKVELLDKLVVMEGLV</sequence>
<dbReference type="GeneID" id="106302072"/>
<name>A0A0D3DDZ6_BRAOL</name>
<feature type="region of interest" description="Disordered" evidence="2">
    <location>
        <begin position="1"/>
        <end position="45"/>
    </location>
</feature>
<keyword evidence="4" id="KW-1185">Reference proteome</keyword>
<evidence type="ECO:0000313" key="3">
    <source>
        <dbReference type="EnsemblPlants" id="Bo7g100960.1"/>
    </source>
</evidence>
<proteinExistence type="predicted"/>
<dbReference type="HOGENOM" id="CLU_2200578_0_0_1"/>
<evidence type="ECO:0000313" key="4">
    <source>
        <dbReference type="Proteomes" id="UP000032141"/>
    </source>
</evidence>
<accession>A0A0D3DDZ6</accession>
<reference evidence="3" key="2">
    <citation type="submission" date="2015-03" db="UniProtKB">
        <authorList>
            <consortium name="EnsemblPlants"/>
        </authorList>
    </citation>
    <scope>IDENTIFICATION</scope>
</reference>
<evidence type="ECO:0000256" key="1">
    <source>
        <dbReference type="SAM" id="Coils"/>
    </source>
</evidence>
<dbReference type="PANTHER" id="PTHR37740:SF1">
    <property type="entry name" value="OS02G0193500 PROTEIN"/>
    <property type="match status" value="1"/>
</dbReference>